<dbReference type="GO" id="GO:0004557">
    <property type="term" value="F:alpha-galactosidase activity"/>
    <property type="evidence" value="ECO:0007669"/>
    <property type="project" value="InterPro"/>
</dbReference>
<comment type="caution">
    <text evidence="3">The sequence shown here is derived from an EMBL/GenBank/DDBJ whole genome shotgun (WGS) entry which is preliminary data.</text>
</comment>
<keyword evidence="1" id="KW-0378">Hydrolase</keyword>
<dbReference type="InterPro" id="IPR050985">
    <property type="entry name" value="Alpha-glycosidase_related"/>
</dbReference>
<accession>A0A941IPZ4</accession>
<dbReference type="PANTHER" id="PTHR43053">
    <property type="entry name" value="GLYCOSIDASE FAMILY 31"/>
    <property type="match status" value="1"/>
</dbReference>
<dbReference type="RefSeq" id="WP_212531559.1">
    <property type="nucleotide sequence ID" value="NZ_JAGSOG010000180.1"/>
</dbReference>
<dbReference type="InterPro" id="IPR013785">
    <property type="entry name" value="Aldolase_TIM"/>
</dbReference>
<keyword evidence="2" id="KW-0326">Glycosidase</keyword>
<organism evidence="3 4">
    <name type="scientific">Actinospica durhamensis</name>
    <dbReference type="NCBI Taxonomy" id="1508375"/>
    <lineage>
        <taxon>Bacteria</taxon>
        <taxon>Bacillati</taxon>
        <taxon>Actinomycetota</taxon>
        <taxon>Actinomycetes</taxon>
        <taxon>Catenulisporales</taxon>
        <taxon>Actinospicaceae</taxon>
        <taxon>Actinospica</taxon>
    </lineage>
</organism>
<dbReference type="PANTHER" id="PTHR43053:SF3">
    <property type="entry name" value="ALPHA-GALACTOSIDASE C-RELATED"/>
    <property type="match status" value="1"/>
</dbReference>
<dbReference type="EMBL" id="JAGSOG010000180">
    <property type="protein sequence ID" value="MBR7837090.1"/>
    <property type="molecule type" value="Genomic_DNA"/>
</dbReference>
<dbReference type="SUPFAM" id="SSF51445">
    <property type="entry name" value="(Trans)glycosidases"/>
    <property type="match status" value="1"/>
</dbReference>
<dbReference type="InterPro" id="IPR002252">
    <property type="entry name" value="Glyco_hydro_36"/>
</dbReference>
<keyword evidence="4" id="KW-1185">Reference proteome</keyword>
<dbReference type="AlphaFoldDB" id="A0A941IPZ4"/>
<dbReference type="InterPro" id="IPR017853">
    <property type="entry name" value="GH"/>
</dbReference>
<dbReference type="Gene3D" id="3.20.20.70">
    <property type="entry name" value="Aldolase class I"/>
    <property type="match status" value="1"/>
</dbReference>
<proteinExistence type="predicted"/>
<evidence type="ECO:0000313" key="3">
    <source>
        <dbReference type="EMBL" id="MBR7837090.1"/>
    </source>
</evidence>
<dbReference type="GO" id="GO:0016052">
    <property type="term" value="P:carbohydrate catabolic process"/>
    <property type="evidence" value="ECO:0007669"/>
    <property type="project" value="InterPro"/>
</dbReference>
<name>A0A941IPZ4_9ACTN</name>
<dbReference type="Pfam" id="PF02065">
    <property type="entry name" value="Melibiase"/>
    <property type="match status" value="1"/>
</dbReference>
<gene>
    <name evidence="3" type="ORF">KDL01_27685</name>
</gene>
<dbReference type="CDD" id="cd14791">
    <property type="entry name" value="GH36"/>
    <property type="match status" value="1"/>
</dbReference>
<sequence length="495" mass="54393">MPDEVHLLPLGDRVIAARLEAAPQPVDGGVILPAGRVVLLHGLPEAQVYRHGFNSWSPSGWRAMADAPLRISSPIRRLTADDTVWDDPHKHHSYAVTALSGEDGDVLLIGALGLDVPRLTVDRDAVTGWYESAGAPWFVAYGPELEVFERYARLLGEHLGVGARNRAGRVWSSWYAYYEDIDQATLRRDLEDLAGLPFDVFQVDDGWETMVGDWQPNAKFPAGLDDLAARVGAAGMTPGIWLAPFIARPESELVRERPHLLLKGAAGEPVAAGYNWGGPYYALDTTLPEAQDHIRDMISTVVGWGFRYLKLDFVNAAAVTAVRHDSKVGREQAYRDAMQLIRETAGPDVYLLGSGAPVLGSLGVCDGIRIGPDVAPFWTNYATEDPSDATAENAFVASVHRLWLRDLVDLDPDVVYFRDRRSLLTPVQRDLLVDLAAICGFKATSDPAGWLDPPERAALADFLARDERAVQLGRYRFDLGGREVDLTRAALRGER</sequence>
<evidence type="ECO:0000313" key="4">
    <source>
        <dbReference type="Proteomes" id="UP000675781"/>
    </source>
</evidence>
<reference evidence="3" key="1">
    <citation type="submission" date="2021-04" db="EMBL/GenBank/DDBJ databases">
        <title>Genome based classification of Actinospica acidithermotolerans sp. nov., an actinobacterium isolated from an Indonesian hot spring.</title>
        <authorList>
            <person name="Kusuma A.B."/>
            <person name="Putra K.E."/>
            <person name="Nafisah S."/>
            <person name="Loh J."/>
            <person name="Nouioui I."/>
            <person name="Goodfellow M."/>
        </authorList>
    </citation>
    <scope>NUCLEOTIDE SEQUENCE</scope>
    <source>
        <strain evidence="3">CSCA 57</strain>
    </source>
</reference>
<protein>
    <submittedName>
        <fullName evidence="3">Alpha-galactosidase</fullName>
    </submittedName>
</protein>
<evidence type="ECO:0000256" key="2">
    <source>
        <dbReference type="ARBA" id="ARBA00023295"/>
    </source>
</evidence>
<dbReference type="Proteomes" id="UP000675781">
    <property type="component" value="Unassembled WGS sequence"/>
</dbReference>
<evidence type="ECO:0000256" key="1">
    <source>
        <dbReference type="ARBA" id="ARBA00022801"/>
    </source>
</evidence>